<dbReference type="InterPro" id="IPR049693">
    <property type="entry name" value="Daptide_RRE"/>
</dbReference>
<evidence type="ECO:0000313" key="1">
    <source>
        <dbReference type="EMBL" id="MFB9713408.1"/>
    </source>
</evidence>
<proteinExistence type="predicted"/>
<organism evidence="1 2">
    <name type="scientific">Arthrobacter methylotrophus</name>
    <dbReference type="NCBI Taxonomy" id="121291"/>
    <lineage>
        <taxon>Bacteria</taxon>
        <taxon>Bacillati</taxon>
        <taxon>Actinomycetota</taxon>
        <taxon>Actinomycetes</taxon>
        <taxon>Micrococcales</taxon>
        <taxon>Micrococcaceae</taxon>
        <taxon>Arthrobacter</taxon>
    </lineage>
</organism>
<protein>
    <submittedName>
        <fullName evidence="1">Daptide biosynthesis RiPP recognition protein</fullName>
    </submittedName>
</protein>
<dbReference type="Proteomes" id="UP001589536">
    <property type="component" value="Unassembled WGS sequence"/>
</dbReference>
<dbReference type="RefSeq" id="WP_345033758.1">
    <property type="nucleotide sequence ID" value="NZ_BAABED010000001.1"/>
</dbReference>
<reference evidence="1 2" key="1">
    <citation type="submission" date="2024-09" db="EMBL/GenBank/DDBJ databases">
        <authorList>
            <person name="Sun Q."/>
            <person name="Mori K."/>
        </authorList>
    </citation>
    <scope>NUCLEOTIDE SEQUENCE [LARGE SCALE GENOMIC DNA]</scope>
    <source>
        <strain evidence="1 2">JCM 13519</strain>
    </source>
</reference>
<name>A0ABV5ULK8_9MICC</name>
<dbReference type="NCBIfam" id="NF041823">
    <property type="entry name" value="daptide_RRE"/>
    <property type="match status" value="1"/>
</dbReference>
<comment type="caution">
    <text evidence="1">The sequence shown here is derived from an EMBL/GenBank/DDBJ whole genome shotgun (WGS) entry which is preliminary data.</text>
</comment>
<sequence>MKLSQQQAVGAAMDQWITGIPGRIPDHAIFVENPEHAPYAKELAGEQSIVFVLDGGNGADEDTVVPVSGFFDVVGEELLVAGSLSLEVQDYLAIPFISLMGVTVVRITTSEDWQAFFDDAEEARRSGHFVWQLTEVNAVFAERGLLDGGQGVDSPLARLHIASDGTVLSGPYGSTVGKAGDSLADIRTRCLALEPESALASVCDAEAVRDSLGARPWIPRYLAALDAWKFIPRDDRSKATIVGFGASVYGASPTDDLPSPRAPFIIHSDGQYTLLDTTSGRTFRVGPDAAAIIEALSNLRHLQLAASAVAAALGVSVAAAEESTRAVLEQFERAGVDVFGAG</sequence>
<evidence type="ECO:0000313" key="2">
    <source>
        <dbReference type="Proteomes" id="UP001589536"/>
    </source>
</evidence>
<dbReference type="EMBL" id="JBHMBH010000009">
    <property type="protein sequence ID" value="MFB9713408.1"/>
    <property type="molecule type" value="Genomic_DNA"/>
</dbReference>
<accession>A0ABV5ULK8</accession>
<keyword evidence="2" id="KW-1185">Reference proteome</keyword>
<gene>
    <name evidence="1" type="primary">mpaB</name>
    <name evidence="1" type="ORF">ACFFPI_04480</name>
</gene>